<name>A0ABP0KYT4_9DINO</name>
<dbReference type="Pfam" id="PF13475">
    <property type="entry name" value="DUF4116"/>
    <property type="match status" value="5"/>
</dbReference>
<dbReference type="InterPro" id="IPR025197">
    <property type="entry name" value="DUF4116"/>
</dbReference>
<dbReference type="Proteomes" id="UP001642484">
    <property type="component" value="Unassembled WGS sequence"/>
</dbReference>
<feature type="domain" description="DUF4116" evidence="2">
    <location>
        <begin position="319"/>
        <end position="352"/>
    </location>
</feature>
<feature type="domain" description="DUF4116" evidence="2">
    <location>
        <begin position="175"/>
        <end position="216"/>
    </location>
</feature>
<comment type="caution">
    <text evidence="3">The sequence shown here is derived from an EMBL/GenBank/DDBJ whole genome shotgun (WGS) entry which is preliminary data.</text>
</comment>
<reference evidence="3 4" key="1">
    <citation type="submission" date="2024-02" db="EMBL/GenBank/DDBJ databases">
        <authorList>
            <person name="Chen Y."/>
            <person name="Shah S."/>
            <person name="Dougan E. K."/>
            <person name="Thang M."/>
            <person name="Chan C."/>
        </authorList>
    </citation>
    <scope>NUCLEOTIDE SEQUENCE [LARGE SCALE GENOMIC DNA]</scope>
</reference>
<evidence type="ECO:0000256" key="1">
    <source>
        <dbReference type="SAM" id="MobiDB-lite"/>
    </source>
</evidence>
<feature type="region of interest" description="Disordered" evidence="1">
    <location>
        <begin position="391"/>
        <end position="420"/>
    </location>
</feature>
<feature type="domain" description="DUF4116" evidence="2">
    <location>
        <begin position="269"/>
        <end position="314"/>
    </location>
</feature>
<gene>
    <name evidence="3" type="ORF">CCMP2556_LOCUS18530</name>
</gene>
<proteinExistence type="predicted"/>
<feature type="compositionally biased region" description="Basic and acidic residues" evidence="1">
    <location>
        <begin position="407"/>
        <end position="420"/>
    </location>
</feature>
<feature type="domain" description="DUF4116" evidence="2">
    <location>
        <begin position="219"/>
        <end position="267"/>
    </location>
</feature>
<dbReference type="EMBL" id="CAXAMN010010557">
    <property type="protein sequence ID" value="CAK9032053.1"/>
    <property type="molecule type" value="Genomic_DNA"/>
</dbReference>
<keyword evidence="4" id="KW-1185">Reference proteome</keyword>
<evidence type="ECO:0000313" key="4">
    <source>
        <dbReference type="Proteomes" id="UP001642484"/>
    </source>
</evidence>
<organism evidence="3 4">
    <name type="scientific">Durusdinium trenchii</name>
    <dbReference type="NCBI Taxonomy" id="1381693"/>
    <lineage>
        <taxon>Eukaryota</taxon>
        <taxon>Sar</taxon>
        <taxon>Alveolata</taxon>
        <taxon>Dinophyceae</taxon>
        <taxon>Suessiales</taxon>
        <taxon>Symbiodiniaceae</taxon>
        <taxon>Durusdinium</taxon>
    </lineage>
</organism>
<evidence type="ECO:0000313" key="3">
    <source>
        <dbReference type="EMBL" id="CAK9032053.1"/>
    </source>
</evidence>
<accession>A0ABP0KYT4</accession>
<feature type="domain" description="DUF4116" evidence="2">
    <location>
        <begin position="121"/>
        <end position="164"/>
    </location>
</feature>
<protein>
    <recommendedName>
        <fullName evidence="2">DUF4116 domain-containing protein</fullName>
    </recommendedName>
</protein>
<sequence>MEPEFLEVEVNGLAGHLCHLHLNRRQRLSVQDLKTTIEEHCSIAAVEQRLFLNSTELFSTEQLLNSSGRELTLVRRSSLQVQWLQEVSKNGKAFAEAPLEVLRDKEIENKPPPVAIETAQETIFEALQQDWRLLQYVPEDLREQIDIIEAALQQGGSVSRVVPEHRRGDARLAQAAVKLDGSALRYFDAEVMEDKDLVMKAVKQYPDALEFIPKHFLKDPDVIRCAVESDGTCLSYAHEDLRGDVDLVFAAVQQEGMALEYASEELQADRRLVLAALRADGSALQFAGDALREDEEVVYAALRSDGLALEFAHPSKRSDKELLLFAIRKDPRAFEHAAPELRADVEVVRAAVARASMGHGRASDQPEDKAGMLALVASHVPEELIDELDPASGLKKCSGGQPSDGTITREEQVTREEHGI</sequence>
<evidence type="ECO:0000259" key="2">
    <source>
        <dbReference type="Pfam" id="PF13475"/>
    </source>
</evidence>